<accession>A0A7X5WXW3</accession>
<dbReference type="Pfam" id="PF10096">
    <property type="entry name" value="DUF2334"/>
    <property type="match status" value="1"/>
</dbReference>
<dbReference type="AlphaFoldDB" id="A0A7X5WXW3"/>
<dbReference type="InterPro" id="IPR006311">
    <property type="entry name" value="TAT_signal"/>
</dbReference>
<protein>
    <recommendedName>
        <fullName evidence="4">DUF2334 domain-containing protein</fullName>
    </recommendedName>
</protein>
<proteinExistence type="predicted"/>
<dbReference type="Proteomes" id="UP000536624">
    <property type="component" value="Unassembled WGS sequence"/>
</dbReference>
<dbReference type="InterPro" id="IPR018763">
    <property type="entry name" value="DUF2334"/>
</dbReference>
<reference evidence="2 3" key="1">
    <citation type="submission" date="2020-02" db="EMBL/GenBank/DDBJ databases">
        <title>Streptomyces malaysiensis DSM14702 (JHCC583434, PFL_A843) Genome sequencing and assembly.</title>
        <authorList>
            <person name="Samborskyy M."/>
        </authorList>
    </citation>
    <scope>NUCLEOTIDE SEQUENCE [LARGE SCALE GENOMIC DNA]</scope>
    <source>
        <strain evidence="2 3">DSM 14702</strain>
    </source>
</reference>
<dbReference type="EMBL" id="JAALLH010000001">
    <property type="protein sequence ID" value="NIY63012.1"/>
    <property type="molecule type" value="Genomic_DNA"/>
</dbReference>
<organism evidence="2 3">
    <name type="scientific">Streptomyces malaysiensis</name>
    <dbReference type="NCBI Taxonomy" id="92644"/>
    <lineage>
        <taxon>Bacteria</taxon>
        <taxon>Bacillati</taxon>
        <taxon>Actinomycetota</taxon>
        <taxon>Actinomycetes</taxon>
        <taxon>Kitasatosporales</taxon>
        <taxon>Streptomycetaceae</taxon>
        <taxon>Streptomyces</taxon>
        <taxon>Streptomyces violaceusniger group</taxon>
    </lineage>
</organism>
<gene>
    <name evidence="2" type="ORF">SMALB_0937</name>
</gene>
<sequence length="619" mass="67408">MTEPLRRTRPAWLALIALAIAALLGGGFLAPAASAREGRGDAAGSVAQSPATGVNAKDLKGWATAQRSADRERRAEMAGRHTGEKRTSTHIRQALRAAGPRANRAPRAPEPGQAKTLVLYDTAGPYGHLGELYAMGVANLGGHFGTVTTKPVQEYTPGLMESYDATVYIGSTYYGDEIPDAIPEDFYLDTLLSERPVTWVGENIWNMANSVSLQEFAYRYGWDPTSSFYDVDGSVGQITKVNYKGQELTRKIPAGQDPGVLHPHITPGGDNATVTELAQAVDTAGGAEKNSPWAIRSGNLTYVGEIPFTYVSESDRVIAFQDLLFDALAPDTAEQHRAMVRLEDITPLSDTTSLRAIADYLKSKNIAYGINVIPVYSDPKGVQNNGVPRTVRLSQRPALVNTLKYMLSNGAVLMDHGYTHQYGNVDNPYNGLTADDFEFFRAHVDATDTVVYDGPAAEDSAEWAQERVTAALAEFARVSLPTPKLWTTPHYAASATDYKVFAQNFAARMERPLYFSGTLSGTPTDSSRYLGQFFPYPVNDVYGTKVLPENLGSYEPEAHNNNPPRLAADLINNAKANLAVRDGFASFYYHPYQPVEPLKETVEGILALGYTFVSPESLI</sequence>
<evidence type="ECO:0000313" key="3">
    <source>
        <dbReference type="Proteomes" id="UP000536624"/>
    </source>
</evidence>
<evidence type="ECO:0000313" key="2">
    <source>
        <dbReference type="EMBL" id="NIY63012.1"/>
    </source>
</evidence>
<feature type="region of interest" description="Disordered" evidence="1">
    <location>
        <begin position="57"/>
        <end position="89"/>
    </location>
</feature>
<evidence type="ECO:0000256" key="1">
    <source>
        <dbReference type="SAM" id="MobiDB-lite"/>
    </source>
</evidence>
<comment type="caution">
    <text evidence="2">The sequence shown here is derived from an EMBL/GenBank/DDBJ whole genome shotgun (WGS) entry which is preliminary data.</text>
</comment>
<dbReference type="CDD" id="cd10923">
    <property type="entry name" value="CE4_COG5298"/>
    <property type="match status" value="1"/>
</dbReference>
<evidence type="ECO:0008006" key="4">
    <source>
        <dbReference type="Google" id="ProtNLM"/>
    </source>
</evidence>
<feature type="compositionally biased region" description="Basic and acidic residues" evidence="1">
    <location>
        <begin position="68"/>
        <end position="87"/>
    </location>
</feature>
<dbReference type="PROSITE" id="PS51318">
    <property type="entry name" value="TAT"/>
    <property type="match status" value="1"/>
</dbReference>
<name>A0A7X5WXW3_STRMQ</name>
<dbReference type="RefSeq" id="WP_167499982.1">
    <property type="nucleotide sequence ID" value="NZ_JAALLH010000001.1"/>
</dbReference>